<dbReference type="EMBL" id="LSSK01000007">
    <property type="protein sequence ID" value="OMH86354.1"/>
    <property type="molecule type" value="Genomic_DNA"/>
</dbReference>
<protein>
    <submittedName>
        <fullName evidence="1">Uncharacterized protein</fullName>
    </submittedName>
</protein>
<comment type="caution">
    <text evidence="1">The sequence shown here is derived from an EMBL/GenBank/DDBJ whole genome shotgun (WGS) entry which is preliminary data.</text>
</comment>
<dbReference type="Proteomes" id="UP000188320">
    <property type="component" value="Unassembled WGS sequence"/>
</dbReference>
<evidence type="ECO:0000313" key="2">
    <source>
        <dbReference type="Proteomes" id="UP000188320"/>
    </source>
</evidence>
<evidence type="ECO:0000313" key="1">
    <source>
        <dbReference type="EMBL" id="OMH86354.1"/>
    </source>
</evidence>
<organism evidence="1 2">
    <name type="scientific">Zancudomyces culisetae</name>
    <name type="common">Gut fungus</name>
    <name type="synonym">Smittium culisetae</name>
    <dbReference type="NCBI Taxonomy" id="1213189"/>
    <lineage>
        <taxon>Eukaryota</taxon>
        <taxon>Fungi</taxon>
        <taxon>Fungi incertae sedis</taxon>
        <taxon>Zoopagomycota</taxon>
        <taxon>Kickxellomycotina</taxon>
        <taxon>Harpellomycetes</taxon>
        <taxon>Harpellales</taxon>
        <taxon>Legeriomycetaceae</taxon>
        <taxon>Zancudomyces</taxon>
    </lineage>
</organism>
<sequence length="71" mass="8368">MADKLDTGRFDRSEDPTVPFQYWNPMSYLKALNEHRERINLPKPGQFDQLNKESKGYAHISARFARKTIKL</sequence>
<proteinExistence type="predicted"/>
<gene>
    <name evidence="1" type="ORF">AX774_g75</name>
</gene>
<accession>A0A1R1PZJ3</accession>
<dbReference type="AlphaFoldDB" id="A0A1R1PZJ3"/>
<keyword evidence="2" id="KW-1185">Reference proteome</keyword>
<name>A0A1R1PZJ3_ZANCU</name>
<reference evidence="2" key="1">
    <citation type="submission" date="2017-01" db="EMBL/GenBank/DDBJ databases">
        <authorList>
            <person name="Wang Y."/>
            <person name="White M."/>
            <person name="Kvist S."/>
            <person name="Moncalvo J.-M."/>
        </authorList>
    </citation>
    <scope>NUCLEOTIDE SEQUENCE [LARGE SCALE GENOMIC DNA]</scope>
    <source>
        <strain evidence="2">COL-18-3</strain>
    </source>
</reference>
<dbReference type="OrthoDB" id="5564362at2759"/>